<dbReference type="RefSeq" id="WP_191191432.1">
    <property type="nucleotide sequence ID" value="NZ_JACWMY010000014.1"/>
</dbReference>
<name>A0ABR7WZV3_9SPHI</name>
<gene>
    <name evidence="1" type="ORF">IDJ77_23505</name>
</gene>
<reference evidence="1 2" key="1">
    <citation type="submission" date="2020-09" db="EMBL/GenBank/DDBJ databases">
        <title>Novel species of Mucilaginibacter isolated from a glacier on the Tibetan Plateau.</title>
        <authorList>
            <person name="Liu Q."/>
            <person name="Xin Y.-H."/>
        </authorList>
    </citation>
    <scope>NUCLEOTIDE SEQUENCE [LARGE SCALE GENOMIC DNA]</scope>
    <source>
        <strain evidence="1 2">ZT4R22</strain>
    </source>
</reference>
<dbReference type="Proteomes" id="UP000606600">
    <property type="component" value="Unassembled WGS sequence"/>
</dbReference>
<dbReference type="EMBL" id="JACWMY010000014">
    <property type="protein sequence ID" value="MBD1366797.1"/>
    <property type="molecule type" value="Genomic_DNA"/>
</dbReference>
<accession>A0ABR7WZV3</accession>
<proteinExistence type="predicted"/>
<evidence type="ECO:0000313" key="2">
    <source>
        <dbReference type="Proteomes" id="UP000606600"/>
    </source>
</evidence>
<protein>
    <recommendedName>
        <fullName evidence="3">YdhG-like domain-containing protein</fullName>
    </recommendedName>
</protein>
<comment type="caution">
    <text evidence="1">The sequence shown here is derived from an EMBL/GenBank/DDBJ whole genome shotgun (WGS) entry which is preliminary data.</text>
</comment>
<keyword evidence="2" id="KW-1185">Reference proteome</keyword>
<evidence type="ECO:0000313" key="1">
    <source>
        <dbReference type="EMBL" id="MBD1366797.1"/>
    </source>
</evidence>
<sequence length="161" mass="18838">MSKEQTTDLLKFLQPFGEEVIDLALWLREFVWDRYPMCNELIYDNYNALAFGWSPTERAGHVFCTIAIIRTNKAIHFGFYWGSQIEDPDKILIGNGVQYRYYVVKSKEDFPQRYMEKLLTDAYVNSLGKVKDPKQLVEGFTITKAVSPKKRELKVKVVKKK</sequence>
<evidence type="ECO:0008006" key="3">
    <source>
        <dbReference type="Google" id="ProtNLM"/>
    </source>
</evidence>
<organism evidence="1 2">
    <name type="scientific">Mucilaginibacter pankratovii</name>
    <dbReference type="NCBI Taxonomy" id="2772110"/>
    <lineage>
        <taxon>Bacteria</taxon>
        <taxon>Pseudomonadati</taxon>
        <taxon>Bacteroidota</taxon>
        <taxon>Sphingobacteriia</taxon>
        <taxon>Sphingobacteriales</taxon>
        <taxon>Sphingobacteriaceae</taxon>
        <taxon>Mucilaginibacter</taxon>
    </lineage>
</organism>